<proteinExistence type="predicted"/>
<evidence type="ECO:0000259" key="1">
    <source>
        <dbReference type="SMART" id="SM00460"/>
    </source>
</evidence>
<sequence>MHLKISHTTSYHYDNPVPYALQQLRLRPKSRAEQNVISWDVTVDGGRLEASFEDEHANRVDLISFEPGAQDIVITCEGEVEVTDNNGVVGKHTGFTPLWLFDRTTKLTKPGPGLRALMSDFTRPESDLATLHGLSDHILSKVPYSKEQTSAMLTAEQALAEGHGVCQDHAHIFIAAARQLGHPARYVSGYLMMDEQVEQSASHAWAEAYVDGLGWVGFDVSNGQSPDARYVRVATGLDYSQAAPTSGMRFGEGPESMRVTLVVEQQQ</sequence>
<dbReference type="Proteomes" id="UP000215377">
    <property type="component" value="Unassembled WGS sequence"/>
</dbReference>
<dbReference type="Pfam" id="PF08379">
    <property type="entry name" value="Bact_transglu_N"/>
    <property type="match status" value="1"/>
</dbReference>
<dbReference type="AlphaFoldDB" id="A0A225NSY0"/>
<dbReference type="InterPro" id="IPR002931">
    <property type="entry name" value="Transglutaminase-like"/>
</dbReference>
<dbReference type="InterPro" id="IPR013589">
    <property type="entry name" value="Bac_transglu_N"/>
</dbReference>
<dbReference type="SMART" id="SM00460">
    <property type="entry name" value="TGc"/>
    <property type="match status" value="1"/>
</dbReference>
<dbReference type="EMBL" id="AQQR01000002">
    <property type="protein sequence ID" value="OWU75928.1"/>
    <property type="molecule type" value="Genomic_DNA"/>
</dbReference>
<dbReference type="RefSeq" id="WP_088649118.1">
    <property type="nucleotide sequence ID" value="NZ_AQQR01000002.1"/>
</dbReference>
<keyword evidence="3" id="KW-1185">Reference proteome</keyword>
<accession>A0A225NSY0</accession>
<dbReference type="SUPFAM" id="SSF54001">
    <property type="entry name" value="Cysteine proteinases"/>
    <property type="match status" value="1"/>
</dbReference>
<evidence type="ECO:0000313" key="3">
    <source>
        <dbReference type="Proteomes" id="UP000215377"/>
    </source>
</evidence>
<organism evidence="2 3">
    <name type="scientific">Marinibacterium profundimaris</name>
    <dbReference type="NCBI Taxonomy" id="1679460"/>
    <lineage>
        <taxon>Bacteria</taxon>
        <taxon>Pseudomonadati</taxon>
        <taxon>Pseudomonadota</taxon>
        <taxon>Alphaproteobacteria</taxon>
        <taxon>Rhodobacterales</taxon>
        <taxon>Paracoccaceae</taxon>
        <taxon>Marinibacterium</taxon>
    </lineage>
</organism>
<reference evidence="2 3" key="1">
    <citation type="submission" date="2013-04" db="EMBL/GenBank/DDBJ databases">
        <title>Oceanicola sp. 22II1-22F33 Genome Sequencing.</title>
        <authorList>
            <person name="Lai Q."/>
            <person name="Li G."/>
            <person name="Shao Z."/>
        </authorList>
    </citation>
    <scope>NUCLEOTIDE SEQUENCE [LARGE SCALE GENOMIC DNA]</scope>
    <source>
        <strain evidence="2 3">22II1-22F33</strain>
    </source>
</reference>
<dbReference type="Pfam" id="PF01841">
    <property type="entry name" value="Transglut_core"/>
    <property type="match status" value="1"/>
</dbReference>
<evidence type="ECO:0000313" key="2">
    <source>
        <dbReference type="EMBL" id="OWU75928.1"/>
    </source>
</evidence>
<comment type="caution">
    <text evidence="2">The sequence shown here is derived from an EMBL/GenBank/DDBJ whole genome shotgun (WGS) entry which is preliminary data.</text>
</comment>
<dbReference type="PANTHER" id="PTHR33490">
    <property type="entry name" value="BLR5614 PROTEIN-RELATED"/>
    <property type="match status" value="1"/>
</dbReference>
<protein>
    <submittedName>
        <fullName evidence="2">Transglutaminase</fullName>
    </submittedName>
</protein>
<name>A0A225NSY0_9RHOB</name>
<dbReference type="Gene3D" id="3.10.620.30">
    <property type="match status" value="1"/>
</dbReference>
<dbReference type="InterPro" id="IPR038765">
    <property type="entry name" value="Papain-like_cys_pep_sf"/>
</dbReference>
<feature type="domain" description="Transglutaminase-like" evidence="1">
    <location>
        <begin position="158"/>
        <end position="222"/>
    </location>
</feature>
<gene>
    <name evidence="2" type="ORF">ATO3_07050</name>
</gene>
<dbReference type="OrthoDB" id="9804023at2"/>
<dbReference type="PANTHER" id="PTHR33490:SF6">
    <property type="entry name" value="SLL1049 PROTEIN"/>
    <property type="match status" value="1"/>
</dbReference>